<organism evidence="2">
    <name type="scientific">Macridiscus multifarius</name>
    <dbReference type="NCBI Taxonomy" id="1408811"/>
    <lineage>
        <taxon>Eukaryota</taxon>
        <taxon>Metazoa</taxon>
        <taxon>Spiralia</taxon>
        <taxon>Lophotrochozoa</taxon>
        <taxon>Mollusca</taxon>
        <taxon>Bivalvia</taxon>
        <taxon>Autobranchia</taxon>
        <taxon>Heteroconchia</taxon>
        <taxon>Euheterodonta</taxon>
        <taxon>Imparidentia</taxon>
        <taxon>Neoheterodontei</taxon>
        <taxon>Venerida</taxon>
        <taxon>Veneroidea</taxon>
        <taxon>Veneridae</taxon>
        <taxon>Macridiscus</taxon>
    </lineage>
</organism>
<geneLocation type="mitochondrion" evidence="2"/>
<reference evidence="2" key="1">
    <citation type="journal article" date="2019" name="Mitochondrial DNA Part B Resour">
        <title>The complete mitochondrial genome of Macridiscus multifarius (Bivalve, Veneridae).</title>
        <authorList>
            <person name="Fu Z."/>
            <person name="Ye Y."/>
            <person name="Feng J."/>
            <person name="Guo Y."/>
            <person name="Li J."/>
            <person name="Guo B."/>
            <person name="Lv Z."/>
        </authorList>
    </citation>
    <scope>NUCLEOTIDE SEQUENCE</scope>
</reference>
<keyword evidence="2" id="KW-0496">Mitochondrion</keyword>
<evidence type="ECO:0000256" key="1">
    <source>
        <dbReference type="SAM" id="Phobius"/>
    </source>
</evidence>
<keyword evidence="1" id="KW-0472">Membrane</keyword>
<dbReference type="EMBL" id="MH932410">
    <property type="protein sequence ID" value="QDO71832.1"/>
    <property type="molecule type" value="Genomic_DNA"/>
</dbReference>
<evidence type="ECO:0000313" key="2">
    <source>
        <dbReference type="EMBL" id="QDO71832.1"/>
    </source>
</evidence>
<keyword evidence="1" id="KW-1133">Transmembrane helix</keyword>
<name>A0A516EZA2_9BIVA</name>
<sequence length="37" mass="4545">MPQFAPVFFGLVFMMMWLDFVSKLCLSWWSCKRSYNF</sequence>
<accession>A0A516EZA2</accession>
<feature type="transmembrane region" description="Helical" evidence="1">
    <location>
        <begin position="6"/>
        <end position="29"/>
    </location>
</feature>
<gene>
    <name evidence="2" type="primary">ATP8</name>
</gene>
<dbReference type="AlphaFoldDB" id="A0A516EZA2"/>
<keyword evidence="1" id="KW-0812">Transmembrane</keyword>
<proteinExistence type="predicted"/>
<protein>
    <submittedName>
        <fullName evidence="2">ATP synthase F0 subunit 8</fullName>
    </submittedName>
</protein>